<evidence type="ECO:0000313" key="3">
    <source>
        <dbReference type="Proteomes" id="UP000070578"/>
    </source>
</evidence>
<dbReference type="PROSITE" id="PS50943">
    <property type="entry name" value="HTH_CROC1"/>
    <property type="match status" value="1"/>
</dbReference>
<evidence type="ECO:0000259" key="1">
    <source>
        <dbReference type="PROSITE" id="PS50943"/>
    </source>
</evidence>
<accession>A0A139BSW1</accession>
<protein>
    <submittedName>
        <fullName evidence="2">Transcriptional regulator, XRE family</fullName>
    </submittedName>
</protein>
<name>A0A139BSW1_9PROT</name>
<dbReference type="GO" id="GO:0003677">
    <property type="term" value="F:DNA binding"/>
    <property type="evidence" value="ECO:0007669"/>
    <property type="project" value="InterPro"/>
</dbReference>
<dbReference type="PATRIC" id="fig|1796491.3.peg.2223"/>
<feature type="domain" description="HTH cro/C1-type" evidence="1">
    <location>
        <begin position="27"/>
        <end position="59"/>
    </location>
</feature>
<gene>
    <name evidence="2" type="ORF">AWT59_2041</name>
</gene>
<dbReference type="CDD" id="cd00093">
    <property type="entry name" value="HTH_XRE"/>
    <property type="match status" value="1"/>
</dbReference>
<organism evidence="2 3">
    <name type="scientific">Candidatus Gallionella acididurans</name>
    <dbReference type="NCBI Taxonomy" id="1796491"/>
    <lineage>
        <taxon>Bacteria</taxon>
        <taxon>Pseudomonadati</taxon>
        <taxon>Pseudomonadota</taxon>
        <taxon>Betaproteobacteria</taxon>
        <taxon>Nitrosomonadales</taxon>
        <taxon>Gallionellaceae</taxon>
        <taxon>Gallionella</taxon>
    </lineage>
</organism>
<dbReference type="InterPro" id="IPR010982">
    <property type="entry name" value="Lambda_DNA-bd_dom_sf"/>
</dbReference>
<dbReference type="AlphaFoldDB" id="A0A139BSW1"/>
<reference evidence="2 3" key="1">
    <citation type="submission" date="2016-02" db="EMBL/GenBank/DDBJ databases">
        <authorList>
            <person name="Wen L."/>
            <person name="He K."/>
            <person name="Yang H."/>
        </authorList>
    </citation>
    <scope>NUCLEOTIDE SEQUENCE [LARGE SCALE GENOMIC DNA]</scope>
    <source>
        <strain evidence="2">ShG14-8</strain>
    </source>
</reference>
<sequence>MSNTMPARTPIIAPAVANILIAMGKQIHAHRKALRINVTTAAEAAGMSRATLHRIENGEPSVTMGAYLNAMGALTLDFGIIKPAESGAGGINDDHEGWIPARIHLADYPQLKQLAWQVHGTDVLTPAEALSIYERNWRHVDTNALEPSERQLVDALRIGLGEPNGII</sequence>
<dbReference type="SUPFAM" id="SSF47413">
    <property type="entry name" value="lambda repressor-like DNA-binding domains"/>
    <property type="match status" value="1"/>
</dbReference>
<proteinExistence type="predicted"/>
<dbReference type="Proteomes" id="UP000070578">
    <property type="component" value="Unassembled WGS sequence"/>
</dbReference>
<dbReference type="Gene3D" id="1.10.260.40">
    <property type="entry name" value="lambda repressor-like DNA-binding domains"/>
    <property type="match status" value="1"/>
</dbReference>
<dbReference type="EMBL" id="LSLI01000054">
    <property type="protein sequence ID" value="KXS31825.1"/>
    <property type="molecule type" value="Genomic_DNA"/>
</dbReference>
<comment type="caution">
    <text evidence="2">The sequence shown here is derived from an EMBL/GenBank/DDBJ whole genome shotgun (WGS) entry which is preliminary data.</text>
</comment>
<reference evidence="2 3" key="2">
    <citation type="submission" date="2016-03" db="EMBL/GenBank/DDBJ databases">
        <title>New uncultured bacterium of the family Gallionellaceae from acid mine drainage: description and reconstruction of genome based on metagenomic analysis of microbial community.</title>
        <authorList>
            <person name="Kadnikov V."/>
            <person name="Ivasenko D."/>
            <person name="Beletsky A."/>
            <person name="Mardanov A."/>
            <person name="Danilova E."/>
            <person name="Pimenov N."/>
            <person name="Karnachuk O."/>
            <person name="Ravin N."/>
        </authorList>
    </citation>
    <scope>NUCLEOTIDE SEQUENCE [LARGE SCALE GENOMIC DNA]</scope>
    <source>
        <strain evidence="2">ShG14-8</strain>
    </source>
</reference>
<evidence type="ECO:0000313" key="2">
    <source>
        <dbReference type="EMBL" id="KXS31825.1"/>
    </source>
</evidence>
<dbReference type="InterPro" id="IPR001387">
    <property type="entry name" value="Cro/C1-type_HTH"/>
</dbReference>
<dbReference type="Pfam" id="PF13560">
    <property type="entry name" value="HTH_31"/>
    <property type="match status" value="1"/>
</dbReference>